<dbReference type="PANTHER" id="PTHR11699">
    <property type="entry name" value="ALDEHYDE DEHYDROGENASE-RELATED"/>
    <property type="match status" value="1"/>
</dbReference>
<dbReference type="RefSeq" id="WP_090606989.1">
    <property type="nucleotide sequence ID" value="NZ_FNZR01000007.1"/>
</dbReference>
<dbReference type="STRING" id="332977.SAMN05421740_10752"/>
<reference evidence="7" key="1">
    <citation type="submission" date="2016-10" db="EMBL/GenBank/DDBJ databases">
        <authorList>
            <person name="Varghese N."/>
            <person name="Submissions S."/>
        </authorList>
    </citation>
    <scope>NUCLEOTIDE SEQUENCE [LARGE SCALE GENOMIC DNA]</scope>
    <source>
        <strain evidence="7">Jip14</strain>
    </source>
</reference>
<proteinExistence type="inferred from homology"/>
<dbReference type="SUPFAM" id="SSF53720">
    <property type="entry name" value="ALDH-like"/>
    <property type="match status" value="1"/>
</dbReference>
<protein>
    <submittedName>
        <fullName evidence="6">Acyl-CoA reductase</fullName>
    </submittedName>
</protein>
<dbReference type="EMBL" id="FNZR01000007">
    <property type="protein sequence ID" value="SEL58357.1"/>
    <property type="molecule type" value="Genomic_DNA"/>
</dbReference>
<comment type="similarity">
    <text evidence="1 4">Belongs to the aldehyde dehydrogenase family.</text>
</comment>
<dbReference type="Gene3D" id="3.40.605.10">
    <property type="entry name" value="Aldehyde Dehydrogenase, Chain A, domain 1"/>
    <property type="match status" value="1"/>
</dbReference>
<evidence type="ECO:0000259" key="5">
    <source>
        <dbReference type="Pfam" id="PF00171"/>
    </source>
</evidence>
<evidence type="ECO:0000256" key="2">
    <source>
        <dbReference type="ARBA" id="ARBA00023002"/>
    </source>
</evidence>
<dbReference type="OrthoDB" id="781568at2"/>
<name>A0A1H7RG88_9SPHI</name>
<dbReference type="InterPro" id="IPR016162">
    <property type="entry name" value="Ald_DH_N"/>
</dbReference>
<dbReference type="PROSITE" id="PS00687">
    <property type="entry name" value="ALDEHYDE_DEHYDR_GLU"/>
    <property type="match status" value="1"/>
</dbReference>
<evidence type="ECO:0000313" key="6">
    <source>
        <dbReference type="EMBL" id="SEL58357.1"/>
    </source>
</evidence>
<accession>A0A1H7RG88</accession>
<dbReference type="InterPro" id="IPR015590">
    <property type="entry name" value="Aldehyde_DH_dom"/>
</dbReference>
<dbReference type="Proteomes" id="UP000198916">
    <property type="component" value="Unassembled WGS sequence"/>
</dbReference>
<evidence type="ECO:0000256" key="3">
    <source>
        <dbReference type="PROSITE-ProRule" id="PRU10007"/>
    </source>
</evidence>
<dbReference type="InterPro" id="IPR016163">
    <property type="entry name" value="Ald_DH_C"/>
</dbReference>
<gene>
    <name evidence="6" type="ORF">SAMN05421740_10752</name>
</gene>
<organism evidence="6 7">
    <name type="scientific">Parapedobacter koreensis</name>
    <dbReference type="NCBI Taxonomy" id="332977"/>
    <lineage>
        <taxon>Bacteria</taxon>
        <taxon>Pseudomonadati</taxon>
        <taxon>Bacteroidota</taxon>
        <taxon>Sphingobacteriia</taxon>
        <taxon>Sphingobacteriales</taxon>
        <taxon>Sphingobacteriaceae</taxon>
        <taxon>Parapedobacter</taxon>
    </lineage>
</organism>
<dbReference type="Gene3D" id="3.40.309.10">
    <property type="entry name" value="Aldehyde Dehydrogenase, Chain A, domain 2"/>
    <property type="match status" value="1"/>
</dbReference>
<feature type="domain" description="Aldehyde dehydrogenase" evidence="5">
    <location>
        <begin position="2"/>
        <end position="451"/>
    </location>
</feature>
<sequence>MKIINPATEEVLAVLQDDTADSLAAKFDRLAAAQSSWAAEPLSVRIGVMERFMVLLEQDKSTLAATLTAEMGKPLTQALNEIKGAIARIKWLSGHAAKYLADERMDDGGGTLEERISYEPLGVVCNISAWNYPYLVGVNVFVPALLAGNAVLYKPSEFTTNTGLRIAELLKAAGVPEEVFQVAIGAGDVGKHLLGLSFDGYFFTGSYATGRYIHEQVASKLVPCQLELGGKDPIYVTDDVQDVAAVAAATADGAFYNNGQSCCSVERIYVHKTIYDAYVAAFVEQVKAWKIGDPTTEEDVYFGPLARKDQLSVLATQVADAVEKGATLLTGGKQLEGRGYYFEPTVLVNVNHDMLVMKAESFGPIIGIMQVDNDEEAVALMQDTAYGLTAGVYTPDGERATSILRRMDVGSAYWNCCDRVSAALPWSGRRHSGIGVTLSHQGIRAFTKTKAWHLRG</sequence>
<dbReference type="InterPro" id="IPR029510">
    <property type="entry name" value="Ald_DH_CS_GLU"/>
</dbReference>
<evidence type="ECO:0000313" key="7">
    <source>
        <dbReference type="Proteomes" id="UP000198916"/>
    </source>
</evidence>
<dbReference type="FunFam" id="3.40.309.10:FF:000009">
    <property type="entry name" value="Aldehyde dehydrogenase A"/>
    <property type="match status" value="1"/>
</dbReference>
<dbReference type="Pfam" id="PF00171">
    <property type="entry name" value="Aldedh"/>
    <property type="match status" value="1"/>
</dbReference>
<keyword evidence="2 4" id="KW-0560">Oxidoreductase</keyword>
<feature type="active site" evidence="3">
    <location>
        <position position="227"/>
    </location>
</feature>
<keyword evidence="7" id="KW-1185">Reference proteome</keyword>
<evidence type="ECO:0000256" key="1">
    <source>
        <dbReference type="ARBA" id="ARBA00009986"/>
    </source>
</evidence>
<evidence type="ECO:0000256" key="4">
    <source>
        <dbReference type="RuleBase" id="RU003345"/>
    </source>
</evidence>
<dbReference type="InterPro" id="IPR016161">
    <property type="entry name" value="Ald_DH/histidinol_DH"/>
</dbReference>
<dbReference type="GO" id="GO:0016620">
    <property type="term" value="F:oxidoreductase activity, acting on the aldehyde or oxo group of donors, NAD or NADP as acceptor"/>
    <property type="evidence" value="ECO:0007669"/>
    <property type="project" value="InterPro"/>
</dbReference>
<dbReference type="AlphaFoldDB" id="A0A1H7RG88"/>